<feature type="domain" description="DUF5666" evidence="2">
    <location>
        <begin position="101"/>
        <end position="170"/>
    </location>
</feature>
<accession>A0A7I7YSB9</accession>
<gene>
    <name evidence="3" type="ORF">MPRM_18900</name>
</gene>
<dbReference type="OrthoDB" id="4762103at2"/>
<dbReference type="Pfam" id="PF18914">
    <property type="entry name" value="DUF5666"/>
    <property type="match status" value="1"/>
</dbReference>
<proteinExistence type="predicted"/>
<evidence type="ECO:0000313" key="4">
    <source>
        <dbReference type="Proteomes" id="UP000467105"/>
    </source>
</evidence>
<dbReference type="EMBL" id="AP022614">
    <property type="protein sequence ID" value="BBZ44609.1"/>
    <property type="molecule type" value="Genomic_DNA"/>
</dbReference>
<protein>
    <recommendedName>
        <fullName evidence="2">DUF5666 domain-containing protein</fullName>
    </recommendedName>
</protein>
<evidence type="ECO:0000259" key="2">
    <source>
        <dbReference type="Pfam" id="PF18914"/>
    </source>
</evidence>
<dbReference type="AlphaFoldDB" id="A0A7I7YSB9"/>
<keyword evidence="4" id="KW-1185">Reference proteome</keyword>
<dbReference type="InterPro" id="IPR043724">
    <property type="entry name" value="DUF5666"/>
</dbReference>
<evidence type="ECO:0000256" key="1">
    <source>
        <dbReference type="SAM" id="MobiDB-lite"/>
    </source>
</evidence>
<reference evidence="3 4" key="1">
    <citation type="journal article" date="2019" name="Emerg. Microbes Infect.">
        <title>Comprehensive subspecies identification of 175 nontuberculous mycobacteria species based on 7547 genomic profiles.</title>
        <authorList>
            <person name="Matsumoto Y."/>
            <person name="Kinjo T."/>
            <person name="Motooka D."/>
            <person name="Nabeya D."/>
            <person name="Jung N."/>
            <person name="Uechi K."/>
            <person name="Horii T."/>
            <person name="Iida T."/>
            <person name="Fujita J."/>
            <person name="Nakamura S."/>
        </authorList>
    </citation>
    <scope>NUCLEOTIDE SEQUENCE [LARGE SCALE GENOMIC DNA]</scope>
    <source>
        <strain evidence="3 4">JCM 14742</strain>
    </source>
</reference>
<name>A0A7I7YSB9_9MYCO</name>
<evidence type="ECO:0000313" key="3">
    <source>
        <dbReference type="EMBL" id="BBZ44609.1"/>
    </source>
</evidence>
<feature type="region of interest" description="Disordered" evidence="1">
    <location>
        <begin position="67"/>
        <end position="103"/>
    </location>
</feature>
<organism evidence="3 4">
    <name type="scientific">Mycobacterium parmense</name>
    <dbReference type="NCBI Taxonomy" id="185642"/>
    <lineage>
        <taxon>Bacteria</taxon>
        <taxon>Bacillati</taxon>
        <taxon>Actinomycetota</taxon>
        <taxon>Actinomycetes</taxon>
        <taxon>Mycobacteriales</taxon>
        <taxon>Mycobacteriaceae</taxon>
        <taxon>Mycobacterium</taxon>
        <taxon>Mycobacterium simiae complex</taxon>
    </lineage>
</organism>
<feature type="compositionally biased region" description="Pro residues" evidence="1">
    <location>
        <begin position="89"/>
        <end position="99"/>
    </location>
</feature>
<sequence length="191" mass="19174">MAGNAIQVTKEDNTNATVNFTATTKILEITPAALADVTMGSCVTVRPVKEETQGNQPVTAASVKVSPAVNGTCPQPQKPPAASSSTAPPGSPAPAPPKPIRGAVASVTGNTINVTGSDASGNTQQTAVTVDDKTKYTKQTSAATEAITPGKCLYARGTMDNANALQATSIQLRPAKNGKCEGPGAHPGHGG</sequence>
<dbReference type="Proteomes" id="UP000467105">
    <property type="component" value="Chromosome"/>
</dbReference>